<evidence type="ECO:0000313" key="1">
    <source>
        <dbReference type="EMBL" id="MBR7679041.1"/>
    </source>
</evidence>
<proteinExistence type="predicted"/>
<feature type="non-terminal residue" evidence="1">
    <location>
        <position position="67"/>
    </location>
</feature>
<sequence>PGGTPARDDSPAERQRAAYEAHMAEALAETAYFTDYQGVRFLSLNASTGDARRLMTPDDLPVCSENC</sequence>
<accession>A0A8T4J2U3</accession>
<reference evidence="1" key="1">
    <citation type="submission" date="2021-04" db="EMBL/GenBank/DDBJ databases">
        <title>Sequencing of actinobacteria type strains.</title>
        <authorList>
            <person name="Nguyen G.-S."/>
            <person name="Wentzel A."/>
        </authorList>
    </citation>
    <scope>NUCLEOTIDE SEQUENCE</scope>
    <source>
        <strain evidence="1">DSM 42095</strain>
    </source>
</reference>
<protein>
    <submittedName>
        <fullName evidence="1">Uncharacterized protein</fullName>
    </submittedName>
</protein>
<keyword evidence="2" id="KW-1185">Reference proteome</keyword>
<evidence type="ECO:0000313" key="2">
    <source>
        <dbReference type="Proteomes" id="UP000675554"/>
    </source>
</evidence>
<gene>
    <name evidence="1" type="ORF">KDA82_40145</name>
</gene>
<feature type="non-terminal residue" evidence="1">
    <location>
        <position position="1"/>
    </location>
</feature>
<organism evidence="1 2">
    <name type="scientific">Streptomyces daliensis</name>
    <dbReference type="NCBI Taxonomy" id="299421"/>
    <lineage>
        <taxon>Bacteria</taxon>
        <taxon>Bacillati</taxon>
        <taxon>Actinomycetota</taxon>
        <taxon>Actinomycetes</taxon>
        <taxon>Kitasatosporales</taxon>
        <taxon>Streptomycetaceae</taxon>
        <taxon>Streptomyces</taxon>
    </lineage>
</organism>
<dbReference type="AlphaFoldDB" id="A0A8T4J2U3"/>
<name>A0A8T4J2U3_9ACTN</name>
<dbReference type="EMBL" id="JAGSMN010002189">
    <property type="protein sequence ID" value="MBR7679041.1"/>
    <property type="molecule type" value="Genomic_DNA"/>
</dbReference>
<dbReference type="Proteomes" id="UP000675554">
    <property type="component" value="Unassembled WGS sequence"/>
</dbReference>
<comment type="caution">
    <text evidence="1">The sequence shown here is derived from an EMBL/GenBank/DDBJ whole genome shotgun (WGS) entry which is preliminary data.</text>
</comment>